<dbReference type="CDD" id="cd02440">
    <property type="entry name" value="AdoMet_MTases"/>
    <property type="match status" value="1"/>
</dbReference>
<feature type="compositionally biased region" description="Polar residues" evidence="2">
    <location>
        <begin position="1"/>
        <end position="11"/>
    </location>
</feature>
<feature type="domain" description="Methyltransferase" evidence="3">
    <location>
        <begin position="59"/>
        <end position="166"/>
    </location>
</feature>
<dbReference type="InterPro" id="IPR041698">
    <property type="entry name" value="Methyltransf_25"/>
</dbReference>
<keyword evidence="5" id="KW-1185">Reference proteome</keyword>
<dbReference type="PANTHER" id="PTHR43861">
    <property type="entry name" value="TRANS-ACONITATE 2-METHYLTRANSFERASE-RELATED"/>
    <property type="match status" value="1"/>
</dbReference>
<proteinExistence type="predicted"/>
<organism evidence="4 5">
    <name type="scientific">Nannochloropsis salina CCMP1776</name>
    <dbReference type="NCBI Taxonomy" id="1027361"/>
    <lineage>
        <taxon>Eukaryota</taxon>
        <taxon>Sar</taxon>
        <taxon>Stramenopiles</taxon>
        <taxon>Ochrophyta</taxon>
        <taxon>Eustigmatophyceae</taxon>
        <taxon>Eustigmatales</taxon>
        <taxon>Monodopsidaceae</taxon>
        <taxon>Microchloropsis</taxon>
        <taxon>Microchloropsis salina</taxon>
    </lineage>
</organism>
<reference evidence="4 5" key="1">
    <citation type="submission" date="2019-01" db="EMBL/GenBank/DDBJ databases">
        <title>Nuclear Genome Assembly of the Microalgal Biofuel strain Nannochloropsis salina CCMP1776.</title>
        <authorList>
            <person name="Hovde B."/>
        </authorList>
    </citation>
    <scope>NUCLEOTIDE SEQUENCE [LARGE SCALE GENOMIC DNA]</scope>
    <source>
        <strain evidence="4 5">CCMP1776</strain>
    </source>
</reference>
<dbReference type="Gene3D" id="3.40.50.150">
    <property type="entry name" value="Vaccinia Virus protein VP39"/>
    <property type="match status" value="1"/>
</dbReference>
<protein>
    <recommendedName>
        <fullName evidence="3">Methyltransferase domain-containing protein</fullName>
    </recommendedName>
</protein>
<name>A0A4D9CT52_9STRA</name>
<gene>
    <name evidence="4" type="ORF">NSK_006293</name>
</gene>
<evidence type="ECO:0000256" key="2">
    <source>
        <dbReference type="SAM" id="MobiDB-lite"/>
    </source>
</evidence>
<dbReference type="InterPro" id="IPR029063">
    <property type="entry name" value="SAM-dependent_MTases_sf"/>
</dbReference>
<feature type="region of interest" description="Disordered" evidence="2">
    <location>
        <begin position="1"/>
        <end position="21"/>
    </location>
</feature>
<dbReference type="Pfam" id="PF13649">
    <property type="entry name" value="Methyltransf_25"/>
    <property type="match status" value="1"/>
</dbReference>
<dbReference type="Proteomes" id="UP000355283">
    <property type="component" value="Unassembled WGS sequence"/>
</dbReference>
<evidence type="ECO:0000259" key="3">
    <source>
        <dbReference type="Pfam" id="PF13649"/>
    </source>
</evidence>
<sequence>MDSAAPPSSQADGGVPHGHNDVAQIQTKNNMGFDMGIPSYRADTWWSSYDPQHPELPLVDIGSGLGTNVLAALRHGARVIAVDMSDEHLAEIRAKAAALDSDAPGVTAGETAEKRLETRWGRLPDQVPLSPRSVSGILCAQVLHFLNPDGVRASFQRFSECLAPGGVLVVLACGHYQKLCSLIPGKIAAIDAATLRDPAGSHGCVTREEMKPMTEAIRAVLPEELHPAVLKDTTEFQTFSPQHLETVAQAVGLEVEVAEFCDGRLSNYPVFLYEEKVEDRGREQVLLIARKPRL</sequence>
<dbReference type="OrthoDB" id="2013972at2759"/>
<evidence type="ECO:0000256" key="1">
    <source>
        <dbReference type="ARBA" id="ARBA00022679"/>
    </source>
</evidence>
<dbReference type="EMBL" id="SDOX01000113">
    <property type="protein sequence ID" value="TFJ82382.1"/>
    <property type="molecule type" value="Genomic_DNA"/>
</dbReference>
<keyword evidence="1" id="KW-0808">Transferase</keyword>
<dbReference type="AlphaFoldDB" id="A0A4D9CT52"/>
<evidence type="ECO:0000313" key="4">
    <source>
        <dbReference type="EMBL" id="TFJ82382.1"/>
    </source>
</evidence>
<accession>A0A4D9CT52</accession>
<evidence type="ECO:0000313" key="5">
    <source>
        <dbReference type="Proteomes" id="UP000355283"/>
    </source>
</evidence>
<comment type="caution">
    <text evidence="4">The sequence shown here is derived from an EMBL/GenBank/DDBJ whole genome shotgun (WGS) entry which is preliminary data.</text>
</comment>
<dbReference type="GO" id="GO:0016740">
    <property type="term" value="F:transferase activity"/>
    <property type="evidence" value="ECO:0007669"/>
    <property type="project" value="UniProtKB-KW"/>
</dbReference>
<dbReference type="SUPFAM" id="SSF53335">
    <property type="entry name" value="S-adenosyl-L-methionine-dependent methyltransferases"/>
    <property type="match status" value="1"/>
</dbReference>